<comment type="caution">
    <text evidence="1">The sequence shown here is derived from an EMBL/GenBank/DDBJ whole genome shotgun (WGS) entry which is preliminary data.</text>
</comment>
<evidence type="ECO:0000313" key="2">
    <source>
        <dbReference type="Proteomes" id="UP001635816"/>
    </source>
</evidence>
<proteinExistence type="predicted"/>
<dbReference type="EMBL" id="JBKBDD010000020">
    <property type="protein sequence ID" value="MFN6548120.1"/>
    <property type="molecule type" value="Genomic_DNA"/>
</dbReference>
<gene>
    <name evidence="1" type="ORF">ACK4CT_33500</name>
</gene>
<dbReference type="Proteomes" id="UP001635816">
    <property type="component" value="Unassembled WGS sequence"/>
</dbReference>
<name>A0ABW9LJT3_9MYCO</name>
<accession>A0ABW9LJT3</accession>
<dbReference type="RefSeq" id="WP_409545651.1">
    <property type="nucleotide sequence ID" value="NZ_JBKBDD010000020.1"/>
</dbReference>
<evidence type="ECO:0000313" key="1">
    <source>
        <dbReference type="EMBL" id="MFN6548120.1"/>
    </source>
</evidence>
<organism evidence="1 2">
    <name type="scientific">Mycolicibacterium nivoides</name>
    <dbReference type="NCBI Taxonomy" id="2487344"/>
    <lineage>
        <taxon>Bacteria</taxon>
        <taxon>Bacillati</taxon>
        <taxon>Actinomycetota</taxon>
        <taxon>Actinomycetes</taxon>
        <taxon>Mycobacteriales</taxon>
        <taxon>Mycobacteriaceae</taxon>
        <taxon>Mycolicibacterium</taxon>
    </lineage>
</organism>
<keyword evidence="2" id="KW-1185">Reference proteome</keyword>
<sequence length="229" mass="24343">MSIDYDFTPIAESEFVFGLSDHDHHIVAGRDMAAATKRIEGDPWLAPVPALCGQLVALAPVWGPYSRETARRHPGRCPDCAWILALHRGAVDEEIAAFTAARDDLDAAAIAASVGDIAQKVLTAVVRDPDLADCGQRLAPSHQSQILGHVSRHLPVVGVCEECVEIGTVNAHGHGVPCPAQKVTCAGCSITSHEDWAGEWAGTFLQECTVTAPCSVLITVATHYRIPIG</sequence>
<protein>
    <submittedName>
        <fullName evidence="1">Uncharacterized protein</fullName>
    </submittedName>
</protein>
<reference evidence="1 2" key="1">
    <citation type="submission" date="2024-12" db="EMBL/GenBank/DDBJ databases">
        <title>The coexistence of Mycolicibacterium septicum and Mycolicibacterium nivoides in clinical samples.</title>
        <authorList>
            <person name="Wang C."/>
            <person name="Feng Y."/>
            <person name="Zong Z."/>
        </authorList>
    </citation>
    <scope>NUCLEOTIDE SEQUENCE [LARGE SCALE GENOMIC DNA]</scope>
    <source>
        <strain evidence="1 2">120309</strain>
    </source>
</reference>